<name>A0A915I695_ROMCU</name>
<proteinExistence type="predicted"/>
<dbReference type="WBParaSite" id="nRc.2.0.1.t09659-RA">
    <property type="protein sequence ID" value="nRc.2.0.1.t09659-RA"/>
    <property type="gene ID" value="nRc.2.0.1.g09659"/>
</dbReference>
<sequence>MFEKSIFKRRRMSTPKNNFCFGLSIVITEALAIDFSLFSAKPCVIRK</sequence>
<organism evidence="1 2">
    <name type="scientific">Romanomermis culicivorax</name>
    <name type="common">Nematode worm</name>
    <dbReference type="NCBI Taxonomy" id="13658"/>
    <lineage>
        <taxon>Eukaryota</taxon>
        <taxon>Metazoa</taxon>
        <taxon>Ecdysozoa</taxon>
        <taxon>Nematoda</taxon>
        <taxon>Enoplea</taxon>
        <taxon>Dorylaimia</taxon>
        <taxon>Mermithida</taxon>
        <taxon>Mermithoidea</taxon>
        <taxon>Mermithidae</taxon>
        <taxon>Romanomermis</taxon>
    </lineage>
</organism>
<protein>
    <submittedName>
        <fullName evidence="2">Uncharacterized protein</fullName>
    </submittedName>
</protein>
<accession>A0A915I695</accession>
<reference evidence="2" key="1">
    <citation type="submission" date="2022-11" db="UniProtKB">
        <authorList>
            <consortium name="WormBaseParasite"/>
        </authorList>
    </citation>
    <scope>IDENTIFICATION</scope>
</reference>
<evidence type="ECO:0000313" key="1">
    <source>
        <dbReference type="Proteomes" id="UP000887565"/>
    </source>
</evidence>
<keyword evidence="1" id="KW-1185">Reference proteome</keyword>
<dbReference type="AlphaFoldDB" id="A0A915I695"/>
<evidence type="ECO:0000313" key="2">
    <source>
        <dbReference type="WBParaSite" id="nRc.2.0.1.t09659-RA"/>
    </source>
</evidence>
<dbReference type="Proteomes" id="UP000887565">
    <property type="component" value="Unplaced"/>
</dbReference>